<dbReference type="AlphaFoldDB" id="A0A2W7MSL3"/>
<evidence type="ECO:0000256" key="1">
    <source>
        <dbReference type="SAM" id="Coils"/>
    </source>
</evidence>
<comment type="caution">
    <text evidence="2">The sequence shown here is derived from an EMBL/GenBank/DDBJ whole genome shotgun (WGS) entry which is preliminary data.</text>
</comment>
<name>A0A2W7MSL3_9RHOB</name>
<dbReference type="RefSeq" id="WP_111539057.1">
    <property type="nucleotide sequence ID" value="NZ_QKZL01000037.1"/>
</dbReference>
<evidence type="ECO:0000313" key="2">
    <source>
        <dbReference type="EMBL" id="PZX10948.1"/>
    </source>
</evidence>
<protein>
    <submittedName>
        <fullName evidence="2">Uncharacterized protein</fullName>
    </submittedName>
</protein>
<gene>
    <name evidence="2" type="ORF">LX81_04075</name>
</gene>
<keyword evidence="3" id="KW-1185">Reference proteome</keyword>
<reference evidence="2 3" key="1">
    <citation type="submission" date="2018-06" db="EMBL/GenBank/DDBJ databases">
        <title>Genomic Encyclopedia of Archaeal and Bacterial Type Strains, Phase II (KMG-II): from individual species to whole genera.</title>
        <authorList>
            <person name="Goeker M."/>
        </authorList>
    </citation>
    <scope>NUCLEOTIDE SEQUENCE [LARGE SCALE GENOMIC DNA]</scope>
    <source>
        <strain evidence="2 3">DSM 22009</strain>
    </source>
</reference>
<dbReference type="OrthoDB" id="1550901at2"/>
<dbReference type="EMBL" id="QKZL01000037">
    <property type="protein sequence ID" value="PZX10948.1"/>
    <property type="molecule type" value="Genomic_DNA"/>
</dbReference>
<organism evidence="2 3">
    <name type="scientific">Palleronia aestuarii</name>
    <dbReference type="NCBI Taxonomy" id="568105"/>
    <lineage>
        <taxon>Bacteria</taxon>
        <taxon>Pseudomonadati</taxon>
        <taxon>Pseudomonadota</taxon>
        <taxon>Alphaproteobacteria</taxon>
        <taxon>Rhodobacterales</taxon>
        <taxon>Roseobacteraceae</taxon>
        <taxon>Palleronia</taxon>
    </lineage>
</organism>
<keyword evidence="1" id="KW-0175">Coiled coil</keyword>
<evidence type="ECO:0000313" key="3">
    <source>
        <dbReference type="Proteomes" id="UP000248916"/>
    </source>
</evidence>
<dbReference type="Proteomes" id="UP000248916">
    <property type="component" value="Unassembled WGS sequence"/>
</dbReference>
<accession>A0A2W7MSL3</accession>
<proteinExistence type="predicted"/>
<sequence>MTEADWGEVAGADVDGFELSHRDHALFLIGERHLDAQAIAIRSILRRNREAEKQVAEEIKELDAHIRAYAGGDEEYQMHIENHWVDTLHGTVFQDAAHSMSAVGMLAPFVESLLLSIFQGLRERLDASKGSLDETTRGTSSATKFWDPRLVRDDSRWQKAGLVRGTRQLSDAIGLSPYLPEGFAAMHAALTAYRNSMFHNSFEWPMDERKTFGELIVAESWPDGWFKKSTTGSDPWIFYMSDEFIAHCLEMIDQVLKGVGRYLEQRRTGQI</sequence>
<feature type="coiled-coil region" evidence="1">
    <location>
        <begin position="41"/>
        <end position="68"/>
    </location>
</feature>